<comment type="caution">
    <text evidence="2">The sequence shown here is derived from an EMBL/GenBank/DDBJ whole genome shotgun (WGS) entry which is preliminary data.</text>
</comment>
<dbReference type="AlphaFoldDB" id="A0A1C7NPR6"/>
<dbReference type="InterPro" id="IPR021967">
    <property type="entry name" value="Nup98_C"/>
</dbReference>
<gene>
    <name evidence="2" type="ORF">A0J61_00939</name>
</gene>
<sequence>MLIGRKRPLQPTYRSKIVDVSSETREKKARQIMPILMDQTILEPTKDALPTVKFRPDADIGAYYIPDTTSTDTDLIWSLASILFKPDSALVGCWLRDLIKPGLESQLERTSKIYPDDPFVNTFVYLSFGQRDLAAESAQENNDYSLGMYIVHSELKDLMTVVREQIASFKLKGEWKTMSVFHRKCWYTIAGDVGFMIEDDFVVTEGVYWQSTLGMYVWYVNRQGTPLSLIQYNKALDKSIADIHHLRTVQHTALPDTSCLWYQLLQFFKGDKKVAHLEEWPLDLVFLLSIYHPESGIDESFVKKWIDQLERMDMAEWAIYASFFLKSPQQHVSYLLRQCEWQDESKLLNEYHIPKKQIQIAKALNAHDAWDYEAEYKHLVEGGLFDQAKLALLHFLLPKLFQNTEKDITTGLEFIQKIPAEHQDEQIKLLDQAYRHLLLSPSVEDVTLLKDQLNMLKQSYPSRNVNELLEDLILAIELN</sequence>
<proteinExistence type="predicted"/>
<keyword evidence="3" id="KW-1185">Reference proteome</keyword>
<dbReference type="EMBL" id="LUGH01000025">
    <property type="protein sequence ID" value="OBZ91008.1"/>
    <property type="molecule type" value="Genomic_DNA"/>
</dbReference>
<dbReference type="STRING" id="101091.A0A1C7NPR6"/>
<dbReference type="InParanoid" id="A0A1C7NPR6"/>
<feature type="domain" description="Nuclear pore complex protein NUP96 C-terminal" evidence="1">
    <location>
        <begin position="123"/>
        <end position="364"/>
    </location>
</feature>
<evidence type="ECO:0000313" key="3">
    <source>
        <dbReference type="Proteomes" id="UP000093000"/>
    </source>
</evidence>
<evidence type="ECO:0000259" key="1">
    <source>
        <dbReference type="Pfam" id="PF12110"/>
    </source>
</evidence>
<dbReference type="OrthoDB" id="3797628at2759"/>
<protein>
    <recommendedName>
        <fullName evidence="1">Nuclear pore complex protein NUP96 C-terminal domain-containing protein</fullName>
    </recommendedName>
</protein>
<reference evidence="2 3" key="1">
    <citation type="submission" date="2016-03" db="EMBL/GenBank/DDBJ databases">
        <title>Choanephora cucurbitarum.</title>
        <authorList>
            <person name="Min B."/>
            <person name="Park H."/>
            <person name="Park J.-H."/>
            <person name="Shin H.-D."/>
            <person name="Choi I.-G."/>
        </authorList>
    </citation>
    <scope>NUCLEOTIDE SEQUENCE [LARGE SCALE GENOMIC DNA]</scope>
    <source>
        <strain evidence="2 3">KUS-F28377</strain>
    </source>
</reference>
<accession>A0A1C7NPR6</accession>
<organism evidence="2 3">
    <name type="scientific">Choanephora cucurbitarum</name>
    <dbReference type="NCBI Taxonomy" id="101091"/>
    <lineage>
        <taxon>Eukaryota</taxon>
        <taxon>Fungi</taxon>
        <taxon>Fungi incertae sedis</taxon>
        <taxon>Mucoromycota</taxon>
        <taxon>Mucoromycotina</taxon>
        <taxon>Mucoromycetes</taxon>
        <taxon>Mucorales</taxon>
        <taxon>Mucorineae</taxon>
        <taxon>Choanephoraceae</taxon>
        <taxon>Choanephoroideae</taxon>
        <taxon>Choanephora</taxon>
    </lineage>
</organism>
<evidence type="ECO:0000313" key="2">
    <source>
        <dbReference type="EMBL" id="OBZ91008.1"/>
    </source>
</evidence>
<name>A0A1C7NPR6_9FUNG</name>
<dbReference type="Proteomes" id="UP000093000">
    <property type="component" value="Unassembled WGS sequence"/>
</dbReference>
<dbReference type="Pfam" id="PF12110">
    <property type="entry name" value="Nup96"/>
    <property type="match status" value="1"/>
</dbReference>